<evidence type="ECO:0000256" key="8">
    <source>
        <dbReference type="SAM" id="SignalP"/>
    </source>
</evidence>
<organism evidence="10 11">
    <name type="scientific">Heracleum sosnowskyi</name>
    <dbReference type="NCBI Taxonomy" id="360622"/>
    <lineage>
        <taxon>Eukaryota</taxon>
        <taxon>Viridiplantae</taxon>
        <taxon>Streptophyta</taxon>
        <taxon>Embryophyta</taxon>
        <taxon>Tracheophyta</taxon>
        <taxon>Spermatophyta</taxon>
        <taxon>Magnoliopsida</taxon>
        <taxon>eudicotyledons</taxon>
        <taxon>Gunneridae</taxon>
        <taxon>Pentapetalae</taxon>
        <taxon>asterids</taxon>
        <taxon>campanulids</taxon>
        <taxon>Apiales</taxon>
        <taxon>Apiaceae</taxon>
        <taxon>Apioideae</taxon>
        <taxon>apioid superclade</taxon>
        <taxon>Tordylieae</taxon>
        <taxon>Tordyliinae</taxon>
        <taxon>Heracleum</taxon>
    </lineage>
</organism>
<evidence type="ECO:0000256" key="5">
    <source>
        <dbReference type="ARBA" id="ARBA00022840"/>
    </source>
</evidence>
<dbReference type="GO" id="GO:0005524">
    <property type="term" value="F:ATP binding"/>
    <property type="evidence" value="ECO:0007669"/>
    <property type="project" value="UniProtKB-KW"/>
</dbReference>
<keyword evidence="8" id="KW-0732">Signal</keyword>
<name>A0AAD8IYT4_9APIA</name>
<feature type="signal peptide" evidence="8">
    <location>
        <begin position="1"/>
        <end position="28"/>
    </location>
</feature>
<keyword evidence="7" id="KW-0812">Transmembrane</keyword>
<feature type="domain" description="Malectin-like" evidence="9">
    <location>
        <begin position="39"/>
        <end position="252"/>
    </location>
</feature>
<evidence type="ECO:0000256" key="3">
    <source>
        <dbReference type="ARBA" id="ARBA00022679"/>
    </source>
</evidence>
<dbReference type="Gene3D" id="1.10.510.10">
    <property type="entry name" value="Transferase(Phosphotransferase) domain 1"/>
    <property type="match status" value="1"/>
</dbReference>
<keyword evidence="11" id="KW-1185">Reference proteome</keyword>
<feature type="transmembrane region" description="Helical" evidence="7">
    <location>
        <begin position="299"/>
        <end position="322"/>
    </location>
</feature>
<dbReference type="Gene3D" id="2.60.120.430">
    <property type="entry name" value="Galactose-binding lectin"/>
    <property type="match status" value="1"/>
</dbReference>
<sequence>MQISYSLNSLAGGLFIALLFMQCFSVQSQYYTSAEQHFINCGSKSDITLNTRKFIADINSEGEVSSTSTATIIPLYQTAKVFTSLSRYRLPLETNGTYVVRLHFYPFSSSVRNLLDANFSVSASQFSLLSNFRVYNSDKLPVIKEFIFFIEAGNFEIIFTPRKSSSAFVSAIETFLAPKDFIQISVPRVSQSGRDKDDYNDLLYQILRPVYRINVGGGLLDHDNDTWWRNWIPDDEFLYNKEVARNQSYNDSDTSGLLNISIGPGVENQTAFLNGLEIMELMNDRSLDGLRKKKTDRNVLIIIIIGSVVGGVGFVLVLIFTIGRRKAKTVENSDWPLKMGELDKIVDPSLVGKVNPSSLRKFGETAAKCLKDDGADRPTMVDVIWDLEYALQLQREPLEGTSNTDVSWAMPLPGVQRLPSTSMTIKEDEMHLGINDILDSSYENATDVFSQLRIDDAR</sequence>
<accession>A0AAD8IYT4</accession>
<evidence type="ECO:0000313" key="10">
    <source>
        <dbReference type="EMBL" id="KAK1393448.1"/>
    </source>
</evidence>
<comment type="caution">
    <text evidence="10">The sequence shown here is derived from an EMBL/GenBank/DDBJ whole genome shotgun (WGS) entry which is preliminary data.</text>
</comment>
<keyword evidence="7" id="KW-1133">Transmembrane helix</keyword>
<keyword evidence="6" id="KW-0325">Glycoprotein</keyword>
<evidence type="ECO:0000259" key="9">
    <source>
        <dbReference type="Pfam" id="PF12819"/>
    </source>
</evidence>
<keyword evidence="3" id="KW-0808">Transferase</keyword>
<keyword evidence="2" id="KW-0418">Kinase</keyword>
<reference evidence="10" key="1">
    <citation type="submission" date="2023-02" db="EMBL/GenBank/DDBJ databases">
        <title>Genome of toxic invasive species Heracleum sosnowskyi carries increased number of genes despite the absence of recent whole-genome duplications.</title>
        <authorList>
            <person name="Schelkunov M."/>
            <person name="Shtratnikova V."/>
            <person name="Makarenko M."/>
            <person name="Klepikova A."/>
            <person name="Omelchenko D."/>
            <person name="Novikova G."/>
            <person name="Obukhova E."/>
            <person name="Bogdanov V."/>
            <person name="Penin A."/>
            <person name="Logacheva M."/>
        </authorList>
    </citation>
    <scope>NUCLEOTIDE SEQUENCE</scope>
    <source>
        <strain evidence="10">Hsosn_3</strain>
        <tissue evidence="10">Leaf</tissue>
    </source>
</reference>
<reference evidence="10" key="2">
    <citation type="submission" date="2023-05" db="EMBL/GenBank/DDBJ databases">
        <authorList>
            <person name="Schelkunov M.I."/>
        </authorList>
    </citation>
    <scope>NUCLEOTIDE SEQUENCE</scope>
    <source>
        <strain evidence="10">Hsosn_3</strain>
        <tissue evidence="10">Leaf</tissue>
    </source>
</reference>
<keyword evidence="2" id="KW-0723">Serine/threonine-protein kinase</keyword>
<dbReference type="GO" id="GO:0016020">
    <property type="term" value="C:membrane"/>
    <property type="evidence" value="ECO:0007669"/>
    <property type="project" value="UniProtKB-SubCell"/>
</dbReference>
<dbReference type="InterPro" id="IPR045272">
    <property type="entry name" value="ANXUR1/2-like"/>
</dbReference>
<keyword evidence="4" id="KW-0547">Nucleotide-binding</keyword>
<gene>
    <name evidence="10" type="ORF">POM88_012504</name>
</gene>
<proteinExistence type="predicted"/>
<keyword evidence="5" id="KW-0067">ATP-binding</keyword>
<dbReference type="AlphaFoldDB" id="A0AAD8IYT4"/>
<dbReference type="PANTHER" id="PTHR34590:SF12">
    <property type="entry name" value="CARBOHYDRATE-BINDING PROTEIN OF THE ER PROTEIN"/>
    <property type="match status" value="1"/>
</dbReference>
<protein>
    <recommendedName>
        <fullName evidence="9">Malectin-like domain-containing protein</fullName>
    </recommendedName>
</protein>
<dbReference type="Pfam" id="PF12819">
    <property type="entry name" value="Malectin_like"/>
    <property type="match status" value="1"/>
</dbReference>
<evidence type="ECO:0000256" key="6">
    <source>
        <dbReference type="ARBA" id="ARBA00023180"/>
    </source>
</evidence>
<dbReference type="GO" id="GO:0004714">
    <property type="term" value="F:transmembrane receptor protein tyrosine kinase activity"/>
    <property type="evidence" value="ECO:0007669"/>
    <property type="project" value="InterPro"/>
</dbReference>
<comment type="subcellular location">
    <subcellularLocation>
        <location evidence="1">Membrane</location>
        <topology evidence="1">Single-pass type I membrane protein</topology>
    </subcellularLocation>
</comment>
<evidence type="ECO:0000313" key="11">
    <source>
        <dbReference type="Proteomes" id="UP001237642"/>
    </source>
</evidence>
<dbReference type="PANTHER" id="PTHR34590">
    <property type="entry name" value="OS03G0124300 PROTEIN-RELATED"/>
    <property type="match status" value="1"/>
</dbReference>
<keyword evidence="7" id="KW-0472">Membrane</keyword>
<dbReference type="EMBL" id="JAUIZM010000003">
    <property type="protein sequence ID" value="KAK1393448.1"/>
    <property type="molecule type" value="Genomic_DNA"/>
</dbReference>
<dbReference type="GO" id="GO:0004674">
    <property type="term" value="F:protein serine/threonine kinase activity"/>
    <property type="evidence" value="ECO:0007669"/>
    <property type="project" value="UniProtKB-KW"/>
</dbReference>
<feature type="chain" id="PRO_5041911790" description="Malectin-like domain-containing protein" evidence="8">
    <location>
        <begin position="29"/>
        <end position="458"/>
    </location>
</feature>
<evidence type="ECO:0000256" key="7">
    <source>
        <dbReference type="SAM" id="Phobius"/>
    </source>
</evidence>
<evidence type="ECO:0000256" key="2">
    <source>
        <dbReference type="ARBA" id="ARBA00022527"/>
    </source>
</evidence>
<dbReference type="InterPro" id="IPR024788">
    <property type="entry name" value="Malectin-like_Carb-bd_dom"/>
</dbReference>
<dbReference type="Proteomes" id="UP001237642">
    <property type="component" value="Unassembled WGS sequence"/>
</dbReference>
<evidence type="ECO:0000256" key="4">
    <source>
        <dbReference type="ARBA" id="ARBA00022741"/>
    </source>
</evidence>
<evidence type="ECO:0000256" key="1">
    <source>
        <dbReference type="ARBA" id="ARBA00004479"/>
    </source>
</evidence>